<dbReference type="Pfam" id="PF03795">
    <property type="entry name" value="YCII"/>
    <property type="match status" value="1"/>
</dbReference>
<dbReference type="PANTHER" id="PTHR35174:SF3">
    <property type="entry name" value="BLL7171 PROTEIN"/>
    <property type="match status" value="1"/>
</dbReference>
<dbReference type="SUPFAM" id="SSF54909">
    <property type="entry name" value="Dimeric alpha+beta barrel"/>
    <property type="match status" value="1"/>
</dbReference>
<evidence type="ECO:0000259" key="2">
    <source>
        <dbReference type="Pfam" id="PF03795"/>
    </source>
</evidence>
<feature type="domain" description="YCII-related" evidence="2">
    <location>
        <begin position="1"/>
        <end position="113"/>
    </location>
</feature>
<evidence type="ECO:0000313" key="3">
    <source>
        <dbReference type="EMBL" id="MET9847179.1"/>
    </source>
</evidence>
<comment type="caution">
    <text evidence="3">The sequence shown here is derived from an EMBL/GenBank/DDBJ whole genome shotgun (WGS) entry which is preliminary data.</text>
</comment>
<reference evidence="3 4" key="1">
    <citation type="submission" date="2024-06" db="EMBL/GenBank/DDBJ databases">
        <title>The Natural Products Discovery Center: Release of the First 8490 Sequenced Strains for Exploring Actinobacteria Biosynthetic Diversity.</title>
        <authorList>
            <person name="Kalkreuter E."/>
            <person name="Kautsar S.A."/>
            <person name="Yang D."/>
            <person name="Bader C.D."/>
            <person name="Teijaro C.N."/>
            <person name="Fluegel L."/>
            <person name="Davis C.M."/>
            <person name="Simpson J.R."/>
            <person name="Lauterbach L."/>
            <person name="Steele A.D."/>
            <person name="Gui C."/>
            <person name="Meng S."/>
            <person name="Li G."/>
            <person name="Viehrig K."/>
            <person name="Ye F."/>
            <person name="Su P."/>
            <person name="Kiefer A.F."/>
            <person name="Nichols A."/>
            <person name="Cepeda A.J."/>
            <person name="Yan W."/>
            <person name="Fan B."/>
            <person name="Jiang Y."/>
            <person name="Adhikari A."/>
            <person name="Zheng C.-J."/>
            <person name="Schuster L."/>
            <person name="Cowan T.M."/>
            <person name="Smanski M.J."/>
            <person name="Chevrette M.G."/>
            <person name="De Carvalho L.P.S."/>
            <person name="Shen B."/>
        </authorList>
    </citation>
    <scope>NUCLEOTIDE SEQUENCE [LARGE SCALE GENOMIC DNA]</scope>
    <source>
        <strain evidence="3 4">NPDC006434</strain>
    </source>
</reference>
<dbReference type="EMBL" id="JBEXPZ010000028">
    <property type="protein sequence ID" value="MET9847179.1"/>
    <property type="molecule type" value="Genomic_DNA"/>
</dbReference>
<dbReference type="Gene3D" id="3.30.70.1060">
    <property type="entry name" value="Dimeric alpha+beta barrel"/>
    <property type="match status" value="1"/>
</dbReference>
<keyword evidence="4" id="KW-1185">Reference proteome</keyword>
<dbReference type="Proteomes" id="UP001550210">
    <property type="component" value="Unassembled WGS sequence"/>
</dbReference>
<dbReference type="InterPro" id="IPR011008">
    <property type="entry name" value="Dimeric_a/b-barrel"/>
</dbReference>
<evidence type="ECO:0000256" key="1">
    <source>
        <dbReference type="ARBA" id="ARBA00007689"/>
    </source>
</evidence>
<gene>
    <name evidence="3" type="ORF">ABZZ21_22040</name>
</gene>
<dbReference type="RefSeq" id="WP_355398381.1">
    <property type="nucleotide sequence ID" value="NZ_JBEGHN010000056.1"/>
</dbReference>
<comment type="similarity">
    <text evidence="1">Belongs to the YciI family.</text>
</comment>
<proteinExistence type="inferred from homology"/>
<organism evidence="3 4">
    <name type="scientific">Streptomyces ossamyceticus</name>
    <dbReference type="NCBI Taxonomy" id="249581"/>
    <lineage>
        <taxon>Bacteria</taxon>
        <taxon>Bacillati</taxon>
        <taxon>Actinomycetota</taxon>
        <taxon>Actinomycetes</taxon>
        <taxon>Kitasatosporales</taxon>
        <taxon>Streptomycetaceae</taxon>
        <taxon>Streptomyces</taxon>
    </lineage>
</organism>
<name>A0ABV2V040_9ACTN</name>
<protein>
    <submittedName>
        <fullName evidence="3">YciI family protein</fullName>
    </submittedName>
</protein>
<dbReference type="PANTHER" id="PTHR35174">
    <property type="entry name" value="BLL7171 PROTEIN-RELATED"/>
    <property type="match status" value="1"/>
</dbReference>
<accession>A0ABV2V040</accession>
<dbReference type="InterPro" id="IPR005545">
    <property type="entry name" value="YCII"/>
</dbReference>
<evidence type="ECO:0000313" key="4">
    <source>
        <dbReference type="Proteomes" id="UP001550210"/>
    </source>
</evidence>
<sequence length="137" mass="14572">MKYLMMVQGTQADYAAMGGTASEGSPAWTQEDVRAMYAHMTALNKDLTASGEMIDGQGLAEPARTRFVTLGADGEPVVVDGPYGETEEVLAGYWLLDCASLERVTEIAARVARCPQPAGAKEYPVVIRPVMDGGADL</sequence>